<accession>A0A5N0T4L6</accession>
<feature type="domain" description="Peptidase S8/S53" evidence="7">
    <location>
        <begin position="147"/>
        <end position="491"/>
    </location>
</feature>
<evidence type="ECO:0000259" key="7">
    <source>
        <dbReference type="Pfam" id="PF00082"/>
    </source>
</evidence>
<sequence length="772" mass="78328">MKRSSPVIGGLLVLLAVSGSVQAAVSGGEAVLIQCDGNCSKAVKAVRKAGGTVTREFKYVDAIAATVPGAKRGALSRASGVSVLMKDVIVDAPAAVREASLEGDMAGKLAGAAVASVSAGGENLPEDLLFNLPMMGADVMFGAGFMGDGAITAIIDSGTVAHGSFLRGGCQSAEPTLLGGETWIGGADPTEPSATSPLNGNHGSEVGTVIAANALYSWPTGHIVPQVISTHAPGSIIPNGATQLMPMIGVAPCSHLYALKVFSAFGGGAPTSDVVAAMERAIDLKLNFDAGMPSVPVSGSGAPEDPFVYDSLNITTVNMSLGGATLFATQDFDDLLTEAMVDAGITLVNSAGNEGHSAMTGGSAGTGRGSLTAGAASTAAHERIYVDLFLANGFGTLYRASEHTQTATFSSRGPSADGRISTDAVANGDSIWMGGANGGCCLIGSGTSFSAPQIAGASALLHAAFPDATGEEVRNALVYSANPNLLGDNSGPIDQGNGFIDIPAAYTMLATDSVPAGLPTGAAGASVTDNIEALGFEVISIGNGGSYTVTLEDLAPGQVGHIFLASHKNTEQFSISLSNLSPALPPGQQNQLFGDDLFVHVQDAITSDEAVIASGFINADTVLTVDNPQSGIVRVGIMGDWTNAGTISVDVEITEVRGSGGPKLAGGKVAHGGFDGYLVNIPAGLGSATFELSWNNDWGSFPTDDLDLVLWNAVYGFNFDGATFASPERATLVAPEPGIWEVYVDGFTVWGVHGGPRSKYQLHAWDQDGNAL</sequence>
<dbReference type="EMBL" id="VYXP01000012">
    <property type="protein sequence ID" value="KAA9129738.1"/>
    <property type="molecule type" value="Genomic_DNA"/>
</dbReference>
<gene>
    <name evidence="8" type="ORF">F3N42_14470</name>
</gene>
<name>A0A5N0T4L6_9GAMM</name>
<dbReference type="PROSITE" id="PS51892">
    <property type="entry name" value="SUBTILASE"/>
    <property type="match status" value="1"/>
</dbReference>
<evidence type="ECO:0000256" key="4">
    <source>
        <dbReference type="ARBA" id="ARBA00022825"/>
    </source>
</evidence>
<protein>
    <submittedName>
        <fullName evidence="8">S8 family serine peptidase</fullName>
    </submittedName>
</protein>
<keyword evidence="3 5" id="KW-0378">Hydrolase</keyword>
<dbReference type="PANTHER" id="PTHR43806">
    <property type="entry name" value="PEPTIDASE S8"/>
    <property type="match status" value="1"/>
</dbReference>
<keyword evidence="2 5" id="KW-0645">Protease</keyword>
<evidence type="ECO:0000256" key="2">
    <source>
        <dbReference type="ARBA" id="ARBA00022670"/>
    </source>
</evidence>
<dbReference type="GO" id="GO:0004252">
    <property type="term" value="F:serine-type endopeptidase activity"/>
    <property type="evidence" value="ECO:0007669"/>
    <property type="project" value="UniProtKB-UniRule"/>
</dbReference>
<dbReference type="InterPro" id="IPR015500">
    <property type="entry name" value="Peptidase_S8_subtilisin-rel"/>
</dbReference>
<evidence type="ECO:0000256" key="5">
    <source>
        <dbReference type="PROSITE-ProRule" id="PRU01240"/>
    </source>
</evidence>
<comment type="similarity">
    <text evidence="1 5">Belongs to the peptidase S8 family.</text>
</comment>
<reference evidence="8 9" key="1">
    <citation type="submission" date="2019-09" db="EMBL/GenBank/DDBJ databases">
        <title>Wenzhouxiangella sp. Genome sequencing and assembly.</title>
        <authorList>
            <person name="Zhang R."/>
        </authorList>
    </citation>
    <scope>NUCLEOTIDE SEQUENCE [LARGE SCALE GENOMIC DNA]</scope>
    <source>
        <strain evidence="8 9">W260</strain>
    </source>
</reference>
<comment type="caution">
    <text evidence="8">The sequence shown here is derived from an EMBL/GenBank/DDBJ whole genome shotgun (WGS) entry which is preliminary data.</text>
</comment>
<dbReference type="SUPFAM" id="SSF52743">
    <property type="entry name" value="Subtilisin-like"/>
    <property type="match status" value="1"/>
</dbReference>
<dbReference type="InterPro" id="IPR023828">
    <property type="entry name" value="Peptidase_S8_Ser-AS"/>
</dbReference>
<feature type="chain" id="PRO_5024353489" evidence="6">
    <location>
        <begin position="24"/>
        <end position="772"/>
    </location>
</feature>
<dbReference type="InterPro" id="IPR036852">
    <property type="entry name" value="Peptidase_S8/S53_dom_sf"/>
</dbReference>
<evidence type="ECO:0000313" key="8">
    <source>
        <dbReference type="EMBL" id="KAA9129738.1"/>
    </source>
</evidence>
<keyword evidence="9" id="KW-1185">Reference proteome</keyword>
<dbReference type="PROSITE" id="PS00138">
    <property type="entry name" value="SUBTILASE_SER"/>
    <property type="match status" value="1"/>
</dbReference>
<keyword evidence="4 5" id="KW-0720">Serine protease</keyword>
<dbReference type="PRINTS" id="PR00723">
    <property type="entry name" value="SUBTILISIN"/>
</dbReference>
<dbReference type="Gene3D" id="3.40.50.200">
    <property type="entry name" value="Peptidase S8/S53 domain"/>
    <property type="match status" value="1"/>
</dbReference>
<evidence type="ECO:0000313" key="9">
    <source>
        <dbReference type="Proteomes" id="UP000325372"/>
    </source>
</evidence>
<evidence type="ECO:0000256" key="6">
    <source>
        <dbReference type="SAM" id="SignalP"/>
    </source>
</evidence>
<dbReference type="InterPro" id="IPR037045">
    <property type="entry name" value="S8pro/Inhibitor_I9_sf"/>
</dbReference>
<feature type="active site" description="Charge relay system" evidence="5">
    <location>
        <position position="156"/>
    </location>
</feature>
<dbReference type="Gene3D" id="3.30.70.80">
    <property type="entry name" value="Peptidase S8 propeptide/proteinase inhibitor I9"/>
    <property type="match status" value="1"/>
</dbReference>
<dbReference type="PANTHER" id="PTHR43806:SF11">
    <property type="entry name" value="CEREVISIN-RELATED"/>
    <property type="match status" value="1"/>
</dbReference>
<proteinExistence type="inferred from homology"/>
<dbReference type="InterPro" id="IPR000209">
    <property type="entry name" value="Peptidase_S8/S53_dom"/>
</dbReference>
<dbReference type="InterPro" id="IPR050131">
    <property type="entry name" value="Peptidase_S8_subtilisin-like"/>
</dbReference>
<organism evidence="8 9">
    <name type="scientific">Marinihelvus fidelis</name>
    <dbReference type="NCBI Taxonomy" id="2613842"/>
    <lineage>
        <taxon>Bacteria</taxon>
        <taxon>Pseudomonadati</taxon>
        <taxon>Pseudomonadota</taxon>
        <taxon>Gammaproteobacteria</taxon>
        <taxon>Chromatiales</taxon>
        <taxon>Wenzhouxiangellaceae</taxon>
        <taxon>Marinihelvus</taxon>
    </lineage>
</organism>
<evidence type="ECO:0000256" key="3">
    <source>
        <dbReference type="ARBA" id="ARBA00022801"/>
    </source>
</evidence>
<feature type="active site" description="Charge relay system" evidence="5">
    <location>
        <position position="448"/>
    </location>
</feature>
<dbReference type="Proteomes" id="UP000325372">
    <property type="component" value="Unassembled WGS sequence"/>
</dbReference>
<evidence type="ECO:0000256" key="1">
    <source>
        <dbReference type="ARBA" id="ARBA00011073"/>
    </source>
</evidence>
<dbReference type="Pfam" id="PF00082">
    <property type="entry name" value="Peptidase_S8"/>
    <property type="match status" value="1"/>
</dbReference>
<dbReference type="GO" id="GO:0006508">
    <property type="term" value="P:proteolysis"/>
    <property type="evidence" value="ECO:0007669"/>
    <property type="project" value="UniProtKB-KW"/>
</dbReference>
<keyword evidence="6" id="KW-0732">Signal</keyword>
<feature type="active site" description="Charge relay system" evidence="5">
    <location>
        <position position="202"/>
    </location>
</feature>
<feature type="signal peptide" evidence="6">
    <location>
        <begin position="1"/>
        <end position="23"/>
    </location>
</feature>
<dbReference type="AlphaFoldDB" id="A0A5N0T4L6"/>